<proteinExistence type="predicted"/>
<evidence type="ECO:0000313" key="2">
    <source>
        <dbReference type="Proteomes" id="UP000536624"/>
    </source>
</evidence>
<sequence>MPNVADKGTPEEIYRHLLVRSGLLREPSVGAVDFVHRTFQDYLGAKAAVEALDFELLVSHAHLDQWEDVIRMAVAHARPDGRTRILTSLLNRSDASPDYSHRLRLLAAACLEHATELDPQVRSAVQRSAADLIPPRSSEQAHVLADAGPVVLELLSEMQGLSDDEAYFTVMCAVRIGTDAAIPVLAQYRDLSDKRLQ</sequence>
<evidence type="ECO:0000313" key="1">
    <source>
        <dbReference type="EMBL" id="NIY69316.1"/>
    </source>
</evidence>
<protein>
    <submittedName>
        <fullName evidence="1">Large ATP-binding protein</fullName>
    </submittedName>
</protein>
<organism evidence="1 2">
    <name type="scientific">Streptomyces malaysiensis</name>
    <dbReference type="NCBI Taxonomy" id="92644"/>
    <lineage>
        <taxon>Bacteria</taxon>
        <taxon>Bacillati</taxon>
        <taxon>Actinomycetota</taxon>
        <taxon>Actinomycetes</taxon>
        <taxon>Kitasatosporales</taxon>
        <taxon>Streptomycetaceae</taxon>
        <taxon>Streptomyces</taxon>
        <taxon>Streptomyces violaceusniger group</taxon>
    </lineage>
</organism>
<keyword evidence="1" id="KW-0547">Nucleotide-binding</keyword>
<dbReference type="EMBL" id="JAALLH010000001">
    <property type="protein sequence ID" value="NIY69316.1"/>
    <property type="molecule type" value="Genomic_DNA"/>
</dbReference>
<dbReference type="GO" id="GO:0005524">
    <property type="term" value="F:ATP binding"/>
    <property type="evidence" value="ECO:0007669"/>
    <property type="project" value="UniProtKB-KW"/>
</dbReference>
<gene>
    <name evidence="1" type="ORF">SMALB_7432</name>
</gene>
<reference evidence="1 2" key="1">
    <citation type="submission" date="2020-02" db="EMBL/GenBank/DDBJ databases">
        <title>Streptomyces malaysiensis DSM14702 (JHCC583434, PFL_A843) Genome sequencing and assembly.</title>
        <authorList>
            <person name="Samborskyy M."/>
        </authorList>
    </citation>
    <scope>NUCLEOTIDE SEQUENCE [LARGE SCALE GENOMIC DNA]</scope>
    <source>
        <strain evidence="1 2">DSM 14702</strain>
    </source>
</reference>
<comment type="caution">
    <text evidence="1">The sequence shown here is derived from an EMBL/GenBank/DDBJ whole genome shotgun (WGS) entry which is preliminary data.</text>
</comment>
<dbReference type="AlphaFoldDB" id="A0A7X5X9U0"/>
<name>A0A7X5X9U0_STRMQ</name>
<accession>A0A7X5X9U0</accession>
<dbReference type="Proteomes" id="UP000536624">
    <property type="component" value="Unassembled WGS sequence"/>
</dbReference>
<keyword evidence="1" id="KW-0067">ATP-binding</keyword>